<keyword evidence="2" id="KW-0812">Transmembrane</keyword>
<evidence type="ECO:0000259" key="3">
    <source>
        <dbReference type="PROSITE" id="PS51352"/>
    </source>
</evidence>
<dbReference type="PROSITE" id="PS51352">
    <property type="entry name" value="THIOREDOXIN_2"/>
    <property type="match status" value="1"/>
</dbReference>
<keyword evidence="1" id="KW-1015">Disulfide bond</keyword>
<evidence type="ECO:0000313" key="5">
    <source>
        <dbReference type="Proteomes" id="UP000447833"/>
    </source>
</evidence>
<protein>
    <submittedName>
        <fullName evidence="4">Redoxin domain-containing protein</fullName>
    </submittedName>
</protein>
<keyword evidence="2" id="KW-1133">Transmembrane helix</keyword>
<dbReference type="GO" id="GO:0016209">
    <property type="term" value="F:antioxidant activity"/>
    <property type="evidence" value="ECO:0007669"/>
    <property type="project" value="InterPro"/>
</dbReference>
<dbReference type="Gene3D" id="3.40.30.10">
    <property type="entry name" value="Glutaredoxin"/>
    <property type="match status" value="1"/>
</dbReference>
<keyword evidence="2" id="KW-0472">Membrane</keyword>
<dbReference type="Pfam" id="PF00578">
    <property type="entry name" value="AhpC-TSA"/>
    <property type="match status" value="1"/>
</dbReference>
<dbReference type="AlphaFoldDB" id="A0A845EVM5"/>
<dbReference type="Proteomes" id="UP000447833">
    <property type="component" value="Unassembled WGS sequence"/>
</dbReference>
<name>A0A845EVM5_9BACL</name>
<feature type="transmembrane region" description="Helical" evidence="2">
    <location>
        <begin position="6"/>
        <end position="28"/>
    </location>
</feature>
<dbReference type="GO" id="GO:0016491">
    <property type="term" value="F:oxidoreductase activity"/>
    <property type="evidence" value="ECO:0007669"/>
    <property type="project" value="InterPro"/>
</dbReference>
<evidence type="ECO:0000256" key="2">
    <source>
        <dbReference type="SAM" id="Phobius"/>
    </source>
</evidence>
<reference evidence="4 5" key="1">
    <citation type="submission" date="2019-11" db="EMBL/GenBank/DDBJ databases">
        <title>Genome sequences of 17 halophilic strains isolated from different environments.</title>
        <authorList>
            <person name="Furrow R.E."/>
        </authorList>
    </citation>
    <scope>NUCLEOTIDE SEQUENCE [LARGE SCALE GENOMIC DNA]</scope>
    <source>
        <strain evidence="4 5">22506_14_FS</strain>
    </source>
</reference>
<proteinExistence type="predicted"/>
<comment type="caution">
    <text evidence="4">The sequence shown here is derived from an EMBL/GenBank/DDBJ whole genome shotgun (WGS) entry which is preliminary data.</text>
</comment>
<evidence type="ECO:0000313" key="4">
    <source>
        <dbReference type="EMBL" id="MYL61815.1"/>
    </source>
</evidence>
<evidence type="ECO:0000256" key="1">
    <source>
        <dbReference type="ARBA" id="ARBA00023157"/>
    </source>
</evidence>
<dbReference type="EMBL" id="WMEY01000001">
    <property type="protein sequence ID" value="MYL61815.1"/>
    <property type="molecule type" value="Genomic_DNA"/>
</dbReference>
<organism evidence="4 5">
    <name type="scientific">Guptibacillus hwajinpoensis</name>
    <dbReference type="NCBI Taxonomy" id="208199"/>
    <lineage>
        <taxon>Bacteria</taxon>
        <taxon>Bacillati</taxon>
        <taxon>Bacillota</taxon>
        <taxon>Bacilli</taxon>
        <taxon>Bacillales</taxon>
        <taxon>Guptibacillaceae</taxon>
        <taxon>Guptibacillus</taxon>
    </lineage>
</organism>
<gene>
    <name evidence="4" type="ORF">GLW07_00460</name>
</gene>
<dbReference type="InterPro" id="IPR036249">
    <property type="entry name" value="Thioredoxin-like_sf"/>
</dbReference>
<dbReference type="RefSeq" id="WP_160917767.1">
    <property type="nucleotide sequence ID" value="NZ_WMEY01000001.1"/>
</dbReference>
<accession>A0A845EVM5</accession>
<sequence>MDVNWGLISHIGLWLFLLMQFAILLYFLKQITQFLNRFRSVGATVEEKTLQIGEKAPLFRVKDERNEQISLADFNNRHTIMIFSSTTCGTCSTLLSQVPFLADTYQTNIFVLTHDKREKGSTPSIPNTYYISSAELFKNYYIKKVPTIYVIDKEGHIAARGDMNELESLLSVIPKQNLASTRETKLAQL</sequence>
<feature type="domain" description="Thioredoxin" evidence="3">
    <location>
        <begin position="50"/>
        <end position="178"/>
    </location>
</feature>
<dbReference type="InterPro" id="IPR000866">
    <property type="entry name" value="AhpC/TSA"/>
</dbReference>
<dbReference type="InterPro" id="IPR013766">
    <property type="entry name" value="Thioredoxin_domain"/>
</dbReference>
<dbReference type="SUPFAM" id="SSF52833">
    <property type="entry name" value="Thioredoxin-like"/>
    <property type="match status" value="1"/>
</dbReference>